<dbReference type="InterPro" id="IPR014721">
    <property type="entry name" value="Ribsml_uS5_D2-typ_fold_subgr"/>
</dbReference>
<evidence type="ECO:0000313" key="6">
    <source>
        <dbReference type="Proteomes" id="UP000886723"/>
    </source>
</evidence>
<dbReference type="InterPro" id="IPR000523">
    <property type="entry name" value="Mg_chelatse_chII-like_cat_dom"/>
</dbReference>
<dbReference type="InterPro" id="IPR020568">
    <property type="entry name" value="Ribosomal_Su5_D2-typ_SF"/>
</dbReference>
<dbReference type="InterPro" id="IPR001208">
    <property type="entry name" value="MCM_dom"/>
</dbReference>
<dbReference type="Gene3D" id="3.40.50.300">
    <property type="entry name" value="P-loop containing nucleotide triphosphate hydrolases"/>
    <property type="match status" value="1"/>
</dbReference>
<feature type="domain" description="AAA+ ATPase" evidence="4">
    <location>
        <begin position="210"/>
        <end position="393"/>
    </location>
</feature>
<dbReference type="GO" id="GO:0005524">
    <property type="term" value="F:ATP binding"/>
    <property type="evidence" value="ECO:0007669"/>
    <property type="project" value="UniProtKB-KW"/>
</dbReference>
<keyword evidence="3" id="KW-0067">ATP-binding</keyword>
<dbReference type="Gene3D" id="3.30.230.10">
    <property type="match status" value="1"/>
</dbReference>
<organism evidence="5 6">
    <name type="scientific">Candidatus Pullilachnospira stercoravium</name>
    <dbReference type="NCBI Taxonomy" id="2840913"/>
    <lineage>
        <taxon>Bacteria</taxon>
        <taxon>Bacillati</taxon>
        <taxon>Bacillota</taxon>
        <taxon>Clostridia</taxon>
        <taxon>Lachnospirales</taxon>
        <taxon>Lachnospiraceae</taxon>
        <taxon>Lachnospiraceae incertae sedis</taxon>
        <taxon>Candidatus Pullilachnospira</taxon>
    </lineage>
</organism>
<dbReference type="PRINTS" id="PR01657">
    <property type="entry name" value="MCMFAMILY"/>
</dbReference>
<accession>A0A9D1NUH2</accession>
<evidence type="ECO:0000256" key="3">
    <source>
        <dbReference type="ARBA" id="ARBA00022840"/>
    </source>
</evidence>
<dbReference type="InterPro" id="IPR003593">
    <property type="entry name" value="AAA+_ATPase"/>
</dbReference>
<dbReference type="SUPFAM" id="SSF54211">
    <property type="entry name" value="Ribosomal protein S5 domain 2-like"/>
    <property type="match status" value="1"/>
</dbReference>
<dbReference type="InterPro" id="IPR045006">
    <property type="entry name" value="CHLI-like"/>
</dbReference>
<dbReference type="Pfam" id="PF01078">
    <property type="entry name" value="Mg_chelatase"/>
    <property type="match status" value="1"/>
</dbReference>
<evidence type="ECO:0000256" key="1">
    <source>
        <dbReference type="ARBA" id="ARBA00006354"/>
    </source>
</evidence>
<dbReference type="InterPro" id="IPR004482">
    <property type="entry name" value="Mg_chelat-rel"/>
</dbReference>
<dbReference type="AlphaFoldDB" id="A0A9D1NUH2"/>
<dbReference type="SMART" id="SM00382">
    <property type="entry name" value="AAA"/>
    <property type="match status" value="1"/>
</dbReference>
<reference evidence="5" key="2">
    <citation type="journal article" date="2021" name="PeerJ">
        <title>Extensive microbial diversity within the chicken gut microbiome revealed by metagenomics and culture.</title>
        <authorList>
            <person name="Gilroy R."/>
            <person name="Ravi A."/>
            <person name="Getino M."/>
            <person name="Pursley I."/>
            <person name="Horton D.L."/>
            <person name="Alikhan N.F."/>
            <person name="Baker D."/>
            <person name="Gharbi K."/>
            <person name="Hall N."/>
            <person name="Watson M."/>
            <person name="Adriaenssens E.M."/>
            <person name="Foster-Nyarko E."/>
            <person name="Jarju S."/>
            <person name="Secka A."/>
            <person name="Antonio M."/>
            <person name="Oren A."/>
            <person name="Chaudhuri R.R."/>
            <person name="La Ragione R."/>
            <person name="Hildebrand F."/>
            <person name="Pallen M.J."/>
        </authorList>
    </citation>
    <scope>NUCLEOTIDE SEQUENCE</scope>
    <source>
        <strain evidence="5">ChiBcec2-4451</strain>
    </source>
</reference>
<evidence type="ECO:0000256" key="2">
    <source>
        <dbReference type="ARBA" id="ARBA00022741"/>
    </source>
</evidence>
<evidence type="ECO:0000259" key="4">
    <source>
        <dbReference type="SMART" id="SM00382"/>
    </source>
</evidence>
<protein>
    <submittedName>
        <fullName evidence="5">YifB family Mg chelatase-like AAA ATPase</fullName>
    </submittedName>
</protein>
<name>A0A9D1NUH2_9FIRM</name>
<proteinExistence type="inferred from homology"/>
<dbReference type="PANTHER" id="PTHR32039">
    <property type="entry name" value="MAGNESIUM-CHELATASE SUBUNIT CHLI"/>
    <property type="match status" value="1"/>
</dbReference>
<dbReference type="EMBL" id="DVON01000174">
    <property type="protein sequence ID" value="HIV13065.1"/>
    <property type="molecule type" value="Genomic_DNA"/>
</dbReference>
<dbReference type="InterPro" id="IPR025158">
    <property type="entry name" value="Mg_chelat-rel_C"/>
</dbReference>
<comment type="similarity">
    <text evidence="1">Belongs to the Mg-chelatase subunits D/I family. ComM subfamily.</text>
</comment>
<gene>
    <name evidence="5" type="ORF">IAA63_08000</name>
</gene>
<dbReference type="Proteomes" id="UP000886723">
    <property type="component" value="Unassembled WGS sequence"/>
</dbReference>
<dbReference type="PANTHER" id="PTHR32039:SF7">
    <property type="entry name" value="COMPETENCE PROTEIN COMM"/>
    <property type="match status" value="1"/>
</dbReference>
<dbReference type="InterPro" id="IPR027417">
    <property type="entry name" value="P-loop_NTPase"/>
</dbReference>
<dbReference type="SUPFAM" id="SSF52540">
    <property type="entry name" value="P-loop containing nucleoside triphosphate hydrolases"/>
    <property type="match status" value="1"/>
</dbReference>
<keyword evidence="2" id="KW-0547">Nucleotide-binding</keyword>
<dbReference type="NCBIfam" id="TIGR00368">
    <property type="entry name" value="YifB family Mg chelatase-like AAA ATPase"/>
    <property type="match status" value="1"/>
</dbReference>
<dbReference type="Pfam" id="PF13335">
    <property type="entry name" value="Mg_chelatase_C"/>
    <property type="match status" value="1"/>
</dbReference>
<dbReference type="Pfam" id="PF13541">
    <property type="entry name" value="ChlI"/>
    <property type="match status" value="1"/>
</dbReference>
<reference evidence="5" key="1">
    <citation type="submission" date="2020-10" db="EMBL/GenBank/DDBJ databases">
        <authorList>
            <person name="Gilroy R."/>
        </authorList>
    </citation>
    <scope>NUCLEOTIDE SEQUENCE</scope>
    <source>
        <strain evidence="5">ChiBcec2-4451</strain>
    </source>
</reference>
<sequence>MYTSVMSAYLMGLEAVPVQVEVDVSDGLPGFYMVGYVSTQVRETCSRVRTALRNERVTIPPKKITVNLSPGDLPKSGTGFDLPVAAGILEALGRLPAGGLKDILVAGELGLDGKIHGIRGVFSMVWQAARSGCRACVVPKENLREAQAVGFPVLGAETLEEFAKVVRRGEWKTETPHIQITESGPPDGPDFGDVLGQEGARRAALLAAAGFHNLLLTGPPGSGKSMIARRMPGILPPLSRPEALELTRIYSAAGMLSGEDPLMVRRPFRAPHHTISPQALAGGGRIPVPGEITLAHRGVLFLDEFPEMDRRSLQLLRQPLEEREIWISRTGGRFCFPAAFLLVAAMNPCPCGQYPGQKCVCTPAEIARYQGKISRPLLDRMDLCAATENPTYREIRGGMDSRGMDSAAMGKLVRGAWEIQRERYRQEPFSFNGEIPAEKIRQYCRTDAGAERLLEASFDKMELGGRGCHRILRTARTSADLEGSSLIREHHMAEAINYRMLTKGNGGMRI</sequence>
<evidence type="ECO:0000313" key="5">
    <source>
        <dbReference type="EMBL" id="HIV13065.1"/>
    </source>
</evidence>
<dbReference type="GO" id="GO:0003677">
    <property type="term" value="F:DNA binding"/>
    <property type="evidence" value="ECO:0007669"/>
    <property type="project" value="InterPro"/>
</dbReference>
<comment type="caution">
    <text evidence="5">The sequence shown here is derived from an EMBL/GenBank/DDBJ whole genome shotgun (WGS) entry which is preliminary data.</text>
</comment>